<accession>A0ABU2N8A1</accession>
<evidence type="ECO:0000313" key="5">
    <source>
        <dbReference type="Proteomes" id="UP001183202"/>
    </source>
</evidence>
<keyword evidence="2" id="KW-0442">Lipid degradation</keyword>
<sequence length="430" mass="47042">MTDTPGNGTPSPPPRRVAIACQGGGSHTAFTAGVLSRLLDGPELDEYEIVGLSGTSGGAVCALLAWTALRDGDRHKARELLDGFWTDNSAVTPVDAAANMWLIWASTLQSAGFLPAVSPYDLPPTGLDHFRDLLTRRVDFGLIEPDPDGAQTQLLIGAVDVLSGQFRAFDSRRERIVPDMILASAAIPTVFPTVHVDGGAYWDGLFSQNPPVQDLLDSRPDELWVIQINPTARADEPKTVLDITDRRNELSGNLSLYQELHHIEVIDRLLAEGLLVGDRYKHVTVRILEFARPLSSKRLGPASKLNRDARFIRELMAQGEQQAEEFLAMLVFERAWRSQDVDGVLSILAPDVELTSTAPFRPRDGLRGGPARTEVAELCAAVSLDLTRKQLTRERATWTVRVDGAADRRGRVEAEIVDGRVIRLQLGPAA</sequence>
<evidence type="ECO:0000256" key="2">
    <source>
        <dbReference type="PROSITE-ProRule" id="PRU01161"/>
    </source>
</evidence>
<dbReference type="Gene3D" id="3.40.1090.10">
    <property type="entry name" value="Cytosolic phospholipase A2 catalytic domain"/>
    <property type="match status" value="2"/>
</dbReference>
<keyword evidence="2" id="KW-0378">Hydrolase</keyword>
<feature type="active site" description="Nucleophile" evidence="2">
    <location>
        <position position="56"/>
    </location>
</feature>
<dbReference type="Proteomes" id="UP001183202">
    <property type="component" value="Unassembled WGS sequence"/>
</dbReference>
<comment type="caution">
    <text evidence="4">The sequence shown here is derived from an EMBL/GenBank/DDBJ whole genome shotgun (WGS) entry which is preliminary data.</text>
</comment>
<dbReference type="EMBL" id="JAVREJ010000006">
    <property type="protein sequence ID" value="MDT0350104.1"/>
    <property type="molecule type" value="Genomic_DNA"/>
</dbReference>
<keyword evidence="1 2" id="KW-0443">Lipid metabolism</keyword>
<dbReference type="InterPro" id="IPR016035">
    <property type="entry name" value="Acyl_Trfase/lysoPLipase"/>
</dbReference>
<feature type="active site" description="Proton acceptor" evidence="2">
    <location>
        <position position="203"/>
    </location>
</feature>
<feature type="domain" description="PNPLA" evidence="3">
    <location>
        <begin position="19"/>
        <end position="216"/>
    </location>
</feature>
<organism evidence="4 5">
    <name type="scientific">Pseudonocardia charpentierae</name>
    <dbReference type="NCBI Taxonomy" id="3075545"/>
    <lineage>
        <taxon>Bacteria</taxon>
        <taxon>Bacillati</taxon>
        <taxon>Actinomycetota</taxon>
        <taxon>Actinomycetes</taxon>
        <taxon>Pseudonocardiales</taxon>
        <taxon>Pseudonocardiaceae</taxon>
        <taxon>Pseudonocardia</taxon>
    </lineage>
</organism>
<protein>
    <submittedName>
        <fullName evidence="4">Patatin-like phospholipase family protein</fullName>
    </submittedName>
</protein>
<dbReference type="SUPFAM" id="SSF52151">
    <property type="entry name" value="FabD/lysophospholipase-like"/>
    <property type="match status" value="1"/>
</dbReference>
<evidence type="ECO:0000259" key="3">
    <source>
        <dbReference type="PROSITE" id="PS51635"/>
    </source>
</evidence>
<evidence type="ECO:0000256" key="1">
    <source>
        <dbReference type="ARBA" id="ARBA00023098"/>
    </source>
</evidence>
<proteinExistence type="predicted"/>
<dbReference type="Pfam" id="PF01734">
    <property type="entry name" value="Patatin"/>
    <property type="match status" value="1"/>
</dbReference>
<feature type="short sequence motif" description="GXSXG" evidence="2">
    <location>
        <begin position="54"/>
        <end position="58"/>
    </location>
</feature>
<dbReference type="RefSeq" id="WP_311556130.1">
    <property type="nucleotide sequence ID" value="NZ_JAVREJ010000006.1"/>
</dbReference>
<dbReference type="InterPro" id="IPR002641">
    <property type="entry name" value="PNPLA_dom"/>
</dbReference>
<comment type="caution">
    <text evidence="2">Lacks conserved residue(s) required for the propagation of feature annotation.</text>
</comment>
<name>A0ABU2N8A1_9PSEU</name>
<reference evidence="5" key="1">
    <citation type="submission" date="2023-07" db="EMBL/GenBank/DDBJ databases">
        <title>30 novel species of actinomycetes from the DSMZ collection.</title>
        <authorList>
            <person name="Nouioui I."/>
        </authorList>
    </citation>
    <scope>NUCLEOTIDE SEQUENCE [LARGE SCALE GENOMIC DNA]</scope>
    <source>
        <strain evidence="5">DSM 45834</strain>
    </source>
</reference>
<dbReference type="PROSITE" id="PS51635">
    <property type="entry name" value="PNPLA"/>
    <property type="match status" value="1"/>
</dbReference>
<evidence type="ECO:0000313" key="4">
    <source>
        <dbReference type="EMBL" id="MDT0350104.1"/>
    </source>
</evidence>
<keyword evidence="5" id="KW-1185">Reference proteome</keyword>
<gene>
    <name evidence="4" type="ORF">RM445_11270</name>
</gene>